<evidence type="ECO:0000256" key="7">
    <source>
        <dbReference type="SAM" id="Phobius"/>
    </source>
</evidence>
<dbReference type="InterPro" id="IPR003593">
    <property type="entry name" value="AAA+_ATPase"/>
</dbReference>
<dbReference type="AlphaFoldDB" id="A0A6G3SKW8"/>
<name>A0A6G3SKW8_STRAQ</name>
<dbReference type="SMART" id="SM00382">
    <property type="entry name" value="AAA"/>
    <property type="match status" value="1"/>
</dbReference>
<feature type="transmembrane region" description="Helical" evidence="7">
    <location>
        <begin position="263"/>
        <end position="284"/>
    </location>
</feature>
<keyword evidence="3" id="KW-0547">Nucleotide-binding</keyword>
<dbReference type="Proteomes" id="UP000470951">
    <property type="component" value="Unassembled WGS sequence"/>
</dbReference>
<evidence type="ECO:0000256" key="2">
    <source>
        <dbReference type="ARBA" id="ARBA00022692"/>
    </source>
</evidence>
<dbReference type="Pfam" id="PF00005">
    <property type="entry name" value="ABC_tran"/>
    <property type="match status" value="1"/>
</dbReference>
<dbReference type="EMBL" id="JAAGMK010000126">
    <property type="protein sequence ID" value="NEB83561.1"/>
    <property type="molecule type" value="Genomic_DNA"/>
</dbReference>
<feature type="transmembrane region" description="Helical" evidence="7">
    <location>
        <begin position="163"/>
        <end position="186"/>
    </location>
</feature>
<accession>A0A6G3SKW8</accession>
<dbReference type="InterPro" id="IPR027417">
    <property type="entry name" value="P-loop_NTPase"/>
</dbReference>
<evidence type="ECO:0000313" key="11">
    <source>
        <dbReference type="Proteomes" id="UP000470951"/>
    </source>
</evidence>
<feature type="domain" description="ABC transporter" evidence="8">
    <location>
        <begin position="352"/>
        <end position="595"/>
    </location>
</feature>
<reference evidence="9 11" key="1">
    <citation type="submission" date="2020-01" db="EMBL/GenBank/DDBJ databases">
        <title>Insect and environment-associated Actinomycetes.</title>
        <authorList>
            <person name="Currrie C."/>
            <person name="Chevrette M."/>
            <person name="Carlson C."/>
            <person name="Stubbendieck R."/>
            <person name="Wendt-Pienkowski E."/>
        </authorList>
    </citation>
    <scope>NUCLEOTIDE SEQUENCE</scope>
    <source>
        <strain evidence="9">SID505</strain>
        <strain evidence="10 11">SID7903</strain>
    </source>
</reference>
<evidence type="ECO:0000313" key="9">
    <source>
        <dbReference type="EMBL" id="NEB83561.1"/>
    </source>
</evidence>
<dbReference type="SUPFAM" id="SSF52540">
    <property type="entry name" value="P-loop containing nucleoside triphosphate hydrolases"/>
    <property type="match status" value="1"/>
</dbReference>
<evidence type="ECO:0000259" key="8">
    <source>
        <dbReference type="PROSITE" id="PS50893"/>
    </source>
</evidence>
<dbReference type="InterPro" id="IPR017871">
    <property type="entry name" value="ABC_transporter-like_CS"/>
</dbReference>
<dbReference type="Gene3D" id="1.20.1560.10">
    <property type="entry name" value="ABC transporter type 1, transmembrane domain"/>
    <property type="match status" value="1"/>
</dbReference>
<evidence type="ECO:0000256" key="5">
    <source>
        <dbReference type="ARBA" id="ARBA00022989"/>
    </source>
</evidence>
<dbReference type="PROSITE" id="PS00211">
    <property type="entry name" value="ABC_TRANSPORTER_1"/>
    <property type="match status" value="1"/>
</dbReference>
<dbReference type="GO" id="GO:0016887">
    <property type="term" value="F:ATP hydrolysis activity"/>
    <property type="evidence" value="ECO:0007669"/>
    <property type="project" value="InterPro"/>
</dbReference>
<feature type="transmembrane region" description="Helical" evidence="7">
    <location>
        <begin position="68"/>
        <end position="91"/>
    </location>
</feature>
<dbReference type="GO" id="GO:0005524">
    <property type="term" value="F:ATP binding"/>
    <property type="evidence" value="ECO:0007669"/>
    <property type="project" value="UniProtKB-KW"/>
</dbReference>
<dbReference type="GO" id="GO:0034040">
    <property type="term" value="F:ATPase-coupled lipid transmembrane transporter activity"/>
    <property type="evidence" value="ECO:0007669"/>
    <property type="project" value="TreeGrafter"/>
</dbReference>
<dbReference type="InterPro" id="IPR003439">
    <property type="entry name" value="ABC_transporter-like_ATP-bd"/>
</dbReference>
<dbReference type="InterPro" id="IPR036640">
    <property type="entry name" value="ABC1_TM_sf"/>
</dbReference>
<evidence type="ECO:0000256" key="4">
    <source>
        <dbReference type="ARBA" id="ARBA00022840"/>
    </source>
</evidence>
<evidence type="ECO:0000256" key="3">
    <source>
        <dbReference type="ARBA" id="ARBA00022741"/>
    </source>
</evidence>
<keyword evidence="2 7" id="KW-0812">Transmembrane</keyword>
<keyword evidence="4 9" id="KW-0067">ATP-binding</keyword>
<dbReference type="Gene3D" id="3.40.50.300">
    <property type="entry name" value="P-loop containing nucleotide triphosphate hydrolases"/>
    <property type="match status" value="1"/>
</dbReference>
<dbReference type="PANTHER" id="PTHR24221">
    <property type="entry name" value="ATP-BINDING CASSETTE SUB-FAMILY B"/>
    <property type="match status" value="1"/>
</dbReference>
<proteinExistence type="predicted"/>
<keyword evidence="6 7" id="KW-0472">Membrane</keyword>
<evidence type="ECO:0000256" key="1">
    <source>
        <dbReference type="ARBA" id="ARBA00004651"/>
    </source>
</evidence>
<evidence type="ECO:0000256" key="6">
    <source>
        <dbReference type="ARBA" id="ARBA00023136"/>
    </source>
</evidence>
<dbReference type="InterPro" id="IPR039421">
    <property type="entry name" value="Type_1_exporter"/>
</dbReference>
<dbReference type="PANTHER" id="PTHR24221:SF646">
    <property type="entry name" value="HAEMOLYSIN SECRETION ATP-BINDING PROTEIN"/>
    <property type="match status" value="1"/>
</dbReference>
<sequence length="609" mass="65233">MVLSVKDRFSKWISLWRLLPSAGVPLAVAAAVGNVIVGFLPMAFVVAVSSLLDGIATGGGEHRWQDHAAAFAVVSAAFFLHQLLVPLPAALGEIVARRVDGRCVQDLMRTTLTEAAVGQLENPRTMDVLSDARAAYTRAALTPGDAVAGALALLARYTQLGCAVALVSLALHPLAGAVAGLTALIIRFGQRGSLARFSGLMKSLASERRALIYVRALVSGPGLAKEARVFGLRPWLRELLGRDTEHYVRPLWKGRRALLFWPFVRYSLVGLLGGAAVLAMLSLAHDGLSVLQLTVALQATVVLIRFGVYFPESDVPTAYGMNSYTALGEFKEIAGSTSLRTGLPAAPPEGELSFRDVSFRYSPDSPDILRGLDLDLVVGGSTAIVGLNGAGKTTLVKLLARLYEPTGGRIVVDGRDLAQVDARDWQRQVAVVFQDYNRYQFSAADNIGMGAPAHLDDIAALERAAAQAGADTVIDHLPDGARTVLSREYAGGRELSGGQWQRIALARAYFAIAKGASVLVLDEPTAQLDVRAEAEFFDRFLATTAAVTSVVISHRFSTVRRADRIVVLEHGRVVESGSHDELVALGGRYADMFALQARRFQDDATKEAL</sequence>
<dbReference type="EMBL" id="JAAGMS010000094">
    <property type="protein sequence ID" value="NEB98114.1"/>
    <property type="molecule type" value="Genomic_DNA"/>
</dbReference>
<dbReference type="PROSITE" id="PS50893">
    <property type="entry name" value="ABC_TRANSPORTER_2"/>
    <property type="match status" value="1"/>
</dbReference>
<organism evidence="9">
    <name type="scientific">Streptomyces anulatus</name>
    <name type="common">Streptomyces chrysomallus</name>
    <dbReference type="NCBI Taxonomy" id="1892"/>
    <lineage>
        <taxon>Bacteria</taxon>
        <taxon>Bacillati</taxon>
        <taxon>Actinomycetota</taxon>
        <taxon>Actinomycetes</taxon>
        <taxon>Kitasatosporales</taxon>
        <taxon>Streptomycetaceae</taxon>
        <taxon>Streptomyces</taxon>
    </lineage>
</organism>
<evidence type="ECO:0000313" key="10">
    <source>
        <dbReference type="EMBL" id="NEB98114.1"/>
    </source>
</evidence>
<dbReference type="GO" id="GO:0005886">
    <property type="term" value="C:plasma membrane"/>
    <property type="evidence" value="ECO:0007669"/>
    <property type="project" value="UniProtKB-SubCell"/>
</dbReference>
<comment type="caution">
    <text evidence="9">The sequence shown here is derived from an EMBL/GenBank/DDBJ whole genome shotgun (WGS) entry which is preliminary data.</text>
</comment>
<gene>
    <name evidence="9" type="ORF">G3I43_05085</name>
    <name evidence="10" type="ORF">G3I58_08965</name>
</gene>
<keyword evidence="5 7" id="KW-1133">Transmembrane helix</keyword>
<protein>
    <submittedName>
        <fullName evidence="9">ATP-binding cassette domain-containing protein</fullName>
    </submittedName>
</protein>
<comment type="subcellular location">
    <subcellularLocation>
        <location evidence="1">Cell membrane</location>
        <topology evidence="1">Multi-pass membrane protein</topology>
    </subcellularLocation>
</comment>